<accession>A0ABX0JNA5</accession>
<dbReference type="EMBL" id="WOTB01000007">
    <property type="protein sequence ID" value="NHN84480.1"/>
    <property type="molecule type" value="Genomic_DNA"/>
</dbReference>
<organism evidence="1 2">
    <name type="scientific">Acetobacter musti</name>
    <dbReference type="NCBI Taxonomy" id="864732"/>
    <lineage>
        <taxon>Bacteria</taxon>
        <taxon>Pseudomonadati</taxon>
        <taxon>Pseudomonadota</taxon>
        <taxon>Alphaproteobacteria</taxon>
        <taxon>Acetobacterales</taxon>
        <taxon>Acetobacteraceae</taxon>
        <taxon>Acetobacter</taxon>
    </lineage>
</organism>
<proteinExistence type="predicted"/>
<evidence type="ECO:0000313" key="1">
    <source>
        <dbReference type="EMBL" id="NHN84480.1"/>
    </source>
</evidence>
<sequence length="132" mass="15052">MTNGLLSISLSDAEKVNVRRYCWYPALGSDTSIRNTWPYFDKYGDFEYKLNNLSEPEIGVLRSMLGTLSCLEAGPSQAAQNIDTDKASVWTHNKTEVKERIHLFYQQRLELVRFLGVEPGPGYCPNTIRFVV</sequence>
<dbReference type="Proteomes" id="UP000635278">
    <property type="component" value="Unassembled WGS sequence"/>
</dbReference>
<reference evidence="1 2" key="1">
    <citation type="journal article" date="2020" name="Int. J. Syst. Evol. Microbiol.">
        <title>Novel acetic acid bacteria from cider fermentations: Acetobacter conturbans sp. nov. and Acetobacter fallax sp. nov.</title>
        <authorList>
            <person name="Sombolestani A.S."/>
            <person name="Cleenwerck I."/>
            <person name="Cnockaert M."/>
            <person name="Borremans W."/>
            <person name="Wieme A.D."/>
            <person name="De Vuyst L."/>
            <person name="Vandamme P."/>
        </authorList>
    </citation>
    <scope>NUCLEOTIDE SEQUENCE [LARGE SCALE GENOMIC DNA]</scope>
    <source>
        <strain evidence="1 2">LMG 30640</strain>
    </source>
</reference>
<dbReference type="RefSeq" id="WP_173582870.1">
    <property type="nucleotide sequence ID" value="NZ_WOTB01000007.1"/>
</dbReference>
<comment type="caution">
    <text evidence="1">The sequence shown here is derived from an EMBL/GenBank/DDBJ whole genome shotgun (WGS) entry which is preliminary data.</text>
</comment>
<evidence type="ECO:0000313" key="2">
    <source>
        <dbReference type="Proteomes" id="UP000635278"/>
    </source>
</evidence>
<name>A0ABX0JNA5_9PROT</name>
<keyword evidence="2" id="KW-1185">Reference proteome</keyword>
<protein>
    <submittedName>
        <fullName evidence="1">Uncharacterized protein</fullName>
    </submittedName>
</protein>
<gene>
    <name evidence="1" type="ORF">GOB93_07450</name>
</gene>